<dbReference type="GO" id="GO:0009103">
    <property type="term" value="P:lipopolysaccharide biosynthetic process"/>
    <property type="evidence" value="ECO:0007669"/>
    <property type="project" value="UniProtKB-KW"/>
</dbReference>
<dbReference type="EMBL" id="JARXYA010000014">
    <property type="protein sequence ID" value="MDH6504770.1"/>
    <property type="molecule type" value="Genomic_DNA"/>
</dbReference>
<feature type="domain" description="Glycosyl transferase family 25" evidence="4">
    <location>
        <begin position="4"/>
        <end position="182"/>
    </location>
</feature>
<dbReference type="RefSeq" id="WP_280757013.1">
    <property type="nucleotide sequence ID" value="NZ_JARXXW010000015.1"/>
</dbReference>
<reference evidence="5" key="1">
    <citation type="submission" date="2023-04" db="EMBL/GenBank/DDBJ databases">
        <title>Genome Encyclopedia of Bacteria and Archaea VI: Functional Genomics of Type Strains.</title>
        <authorList>
            <person name="Whitman W."/>
        </authorList>
    </citation>
    <scope>NUCLEOTIDE SEQUENCE</scope>
    <source>
        <strain evidence="5">Enz.4-51</strain>
    </source>
</reference>
<evidence type="ECO:0000256" key="1">
    <source>
        <dbReference type="ARBA" id="ARBA00005068"/>
    </source>
</evidence>
<keyword evidence="3" id="KW-0448">Lipopolysaccharide biosynthesis</keyword>
<dbReference type="AlphaFoldDB" id="A0AA43MAQ8"/>
<proteinExistence type="predicted"/>
<name>A0AA43MAQ8_9BURK</name>
<keyword evidence="6" id="KW-1185">Reference proteome</keyword>
<evidence type="ECO:0000256" key="2">
    <source>
        <dbReference type="ARBA" id="ARBA00005222"/>
    </source>
</evidence>
<dbReference type="Proteomes" id="UP001161160">
    <property type="component" value="Unassembled WGS sequence"/>
</dbReference>
<evidence type="ECO:0000256" key="3">
    <source>
        <dbReference type="ARBA" id="ARBA00022985"/>
    </source>
</evidence>
<gene>
    <name evidence="5" type="ORF">M2127_002099</name>
</gene>
<sequence length="279" mass="32139">MNVHSYYINLDNAQERRASLEKNFYQTHPRTSFLERVAAANVNDVIEQKIVGRLSDKEKACYLSHTLALEKSLENQEHAFILEDDTFFGEHSQSLILESLASLEGRDWDVLYADVGLTNPGDMVNFFSLRKELVDQSRATWRVLKLEQIAYVGASAYIVNSKSKQKIAHYLRNQTSLDIPYDLELRRLVWEKQIHAYVIFPFATTLSPMADVSQIQLKQTEVIELVWNAFRRLVWFESDRDTTKVNQMLGLLRTRVADSKSEVMGNIMALALADQFGKK</sequence>
<evidence type="ECO:0000259" key="4">
    <source>
        <dbReference type="Pfam" id="PF01755"/>
    </source>
</evidence>
<dbReference type="Pfam" id="PF01755">
    <property type="entry name" value="Glyco_transf_25"/>
    <property type="match status" value="1"/>
</dbReference>
<accession>A0AA43MAQ8</accession>
<protein>
    <submittedName>
        <fullName evidence="5">GR25 family glycosyltransferase involved in LPS biosynthesis</fullName>
    </submittedName>
</protein>
<comment type="pathway">
    <text evidence="1">Bacterial outer membrane biogenesis; lipooligosaccharide biosynthesis.</text>
</comment>
<evidence type="ECO:0000313" key="5">
    <source>
        <dbReference type="EMBL" id="MDH6504770.1"/>
    </source>
</evidence>
<organism evidence="5 6">
    <name type="scientific">Polynucleobacter sphagniphilus</name>
    <dbReference type="NCBI Taxonomy" id="1743169"/>
    <lineage>
        <taxon>Bacteria</taxon>
        <taxon>Pseudomonadati</taxon>
        <taxon>Pseudomonadota</taxon>
        <taxon>Betaproteobacteria</taxon>
        <taxon>Burkholderiales</taxon>
        <taxon>Burkholderiaceae</taxon>
        <taxon>Polynucleobacter</taxon>
    </lineage>
</organism>
<comment type="caution">
    <text evidence="5">The sequence shown here is derived from an EMBL/GenBank/DDBJ whole genome shotgun (WGS) entry which is preliminary data.</text>
</comment>
<dbReference type="InterPro" id="IPR002654">
    <property type="entry name" value="Glyco_trans_25"/>
</dbReference>
<evidence type="ECO:0000313" key="6">
    <source>
        <dbReference type="Proteomes" id="UP001161160"/>
    </source>
</evidence>
<comment type="pathway">
    <text evidence="2">Glycan metabolism; lacto-N-neotetraose biosynthesis.</text>
</comment>